<evidence type="ECO:0000256" key="6">
    <source>
        <dbReference type="ARBA" id="ARBA00022967"/>
    </source>
</evidence>
<organism evidence="12 13">
    <name type="scientific">Microlunatus elymi</name>
    <dbReference type="NCBI Taxonomy" id="2596828"/>
    <lineage>
        <taxon>Bacteria</taxon>
        <taxon>Bacillati</taxon>
        <taxon>Actinomycetota</taxon>
        <taxon>Actinomycetes</taxon>
        <taxon>Propionibacteriales</taxon>
        <taxon>Propionibacteriaceae</taxon>
        <taxon>Microlunatus</taxon>
    </lineage>
</organism>
<dbReference type="GO" id="GO:0015990">
    <property type="term" value="P:electron transport coupled proton transport"/>
    <property type="evidence" value="ECO:0007669"/>
    <property type="project" value="TreeGrafter"/>
</dbReference>
<evidence type="ECO:0000256" key="3">
    <source>
        <dbReference type="ARBA" id="ARBA00022485"/>
    </source>
</evidence>
<dbReference type="GO" id="GO:0046872">
    <property type="term" value="F:metal ion binding"/>
    <property type="evidence" value="ECO:0007669"/>
    <property type="project" value="UniProtKB-KW"/>
</dbReference>
<dbReference type="GO" id="GO:0045271">
    <property type="term" value="C:respiratory chain complex I"/>
    <property type="evidence" value="ECO:0007669"/>
    <property type="project" value="TreeGrafter"/>
</dbReference>
<dbReference type="Proteomes" id="UP000319263">
    <property type="component" value="Chromosome"/>
</dbReference>
<evidence type="ECO:0000256" key="9">
    <source>
        <dbReference type="ARBA" id="ARBA00023027"/>
    </source>
</evidence>
<protein>
    <recommendedName>
        <fullName evidence="11">NADH:ubiquinone oxidoreductase-like 20kDa subunit domain-containing protein</fullName>
    </recommendedName>
</protein>
<dbReference type="KEGG" id="mik:FOE78_04220"/>
<dbReference type="SUPFAM" id="SSF56770">
    <property type="entry name" value="HydA/Nqo6-like"/>
    <property type="match status" value="1"/>
</dbReference>
<keyword evidence="4" id="KW-0874">Quinone</keyword>
<evidence type="ECO:0000259" key="11">
    <source>
        <dbReference type="Pfam" id="PF01058"/>
    </source>
</evidence>
<keyword evidence="13" id="KW-1185">Reference proteome</keyword>
<dbReference type="AlphaFoldDB" id="A0A516PW89"/>
<dbReference type="PANTHER" id="PTHR11995:SF33">
    <property type="entry name" value="NADH-QUINONE OXIDOREDUCTASE SUBUNIT B 2"/>
    <property type="match status" value="1"/>
</dbReference>
<evidence type="ECO:0000256" key="8">
    <source>
        <dbReference type="ARBA" id="ARBA00023014"/>
    </source>
</evidence>
<evidence type="ECO:0000256" key="1">
    <source>
        <dbReference type="ARBA" id="ARBA00022448"/>
    </source>
</evidence>
<dbReference type="GO" id="GO:0048038">
    <property type="term" value="F:quinone binding"/>
    <property type="evidence" value="ECO:0007669"/>
    <property type="project" value="UniProtKB-KW"/>
</dbReference>
<evidence type="ECO:0000256" key="2">
    <source>
        <dbReference type="ARBA" id="ARBA00022475"/>
    </source>
</evidence>
<dbReference type="GO" id="GO:0009060">
    <property type="term" value="P:aerobic respiration"/>
    <property type="evidence" value="ECO:0007669"/>
    <property type="project" value="TreeGrafter"/>
</dbReference>
<keyword evidence="7" id="KW-0408">Iron</keyword>
<feature type="domain" description="NADH:ubiquinone oxidoreductase-like 20kDa subunit" evidence="11">
    <location>
        <begin position="46"/>
        <end position="133"/>
    </location>
</feature>
<proteinExistence type="predicted"/>
<keyword evidence="9" id="KW-0520">NAD</keyword>
<dbReference type="PANTHER" id="PTHR11995">
    <property type="entry name" value="NADH DEHYDROGENASE"/>
    <property type="match status" value="1"/>
</dbReference>
<dbReference type="GO" id="GO:0051539">
    <property type="term" value="F:4 iron, 4 sulfur cluster binding"/>
    <property type="evidence" value="ECO:0007669"/>
    <property type="project" value="UniProtKB-KW"/>
</dbReference>
<evidence type="ECO:0000256" key="10">
    <source>
        <dbReference type="ARBA" id="ARBA00023136"/>
    </source>
</evidence>
<keyword evidence="8" id="KW-0411">Iron-sulfur</keyword>
<dbReference type="Pfam" id="PF01058">
    <property type="entry name" value="Oxidored_q6"/>
    <property type="match status" value="1"/>
</dbReference>
<dbReference type="InterPro" id="IPR006137">
    <property type="entry name" value="NADH_UbQ_OxRdtase-like_20kDa"/>
</dbReference>
<keyword evidence="1" id="KW-0813">Transport</keyword>
<evidence type="ECO:0000313" key="13">
    <source>
        <dbReference type="Proteomes" id="UP000319263"/>
    </source>
</evidence>
<keyword evidence="2" id="KW-1003">Cell membrane</keyword>
<sequence>MAGMQFWDWYGDGSTYVVDIGLACCTLEFEAAAGARTAVDLTPEEVPPHSRVVVVVSGTVTDRLTDPVLAIIDRVRRAVPEAKVVSFGACASAGGPYWDSYAVTKGIDQLTPVDAYVPGCPPPPDALNRTVAELTERADV</sequence>
<dbReference type="GO" id="GO:0008137">
    <property type="term" value="F:NADH dehydrogenase (ubiquinone) activity"/>
    <property type="evidence" value="ECO:0007669"/>
    <property type="project" value="TreeGrafter"/>
</dbReference>
<keyword evidence="10" id="KW-0472">Membrane</keyword>
<gene>
    <name evidence="12" type="ORF">FOE78_04220</name>
</gene>
<evidence type="ECO:0000256" key="5">
    <source>
        <dbReference type="ARBA" id="ARBA00022723"/>
    </source>
</evidence>
<keyword evidence="6" id="KW-1278">Translocase</keyword>
<evidence type="ECO:0000256" key="7">
    <source>
        <dbReference type="ARBA" id="ARBA00023004"/>
    </source>
</evidence>
<dbReference type="Gene3D" id="3.40.50.12280">
    <property type="match status" value="1"/>
</dbReference>
<dbReference type="OrthoDB" id="9786737at2"/>
<keyword evidence="3" id="KW-0004">4Fe-4S</keyword>
<accession>A0A516PW89</accession>
<keyword evidence="5" id="KW-0479">Metal-binding</keyword>
<evidence type="ECO:0000256" key="4">
    <source>
        <dbReference type="ARBA" id="ARBA00022719"/>
    </source>
</evidence>
<reference evidence="12 13" key="1">
    <citation type="submission" date="2019-07" db="EMBL/GenBank/DDBJ databases">
        <title>Microlunatus dokdonensis sp. nov. isolated from the rhizospheric soil of the wild plant Elymus tsukushiensis.</title>
        <authorList>
            <person name="Ghim S.-Y."/>
            <person name="Hwang Y.-J."/>
            <person name="Son J.-S."/>
            <person name="Shin J.-H."/>
        </authorList>
    </citation>
    <scope>NUCLEOTIDE SEQUENCE [LARGE SCALE GENOMIC DNA]</scope>
    <source>
        <strain evidence="12 13">KUDC0627</strain>
    </source>
</reference>
<dbReference type="EMBL" id="CP041692">
    <property type="protein sequence ID" value="QDP95221.1"/>
    <property type="molecule type" value="Genomic_DNA"/>
</dbReference>
<name>A0A516PW89_9ACTN</name>
<evidence type="ECO:0000313" key="12">
    <source>
        <dbReference type="EMBL" id="QDP95221.1"/>
    </source>
</evidence>